<dbReference type="Proteomes" id="UP000233618">
    <property type="component" value="Unassembled WGS sequence"/>
</dbReference>
<dbReference type="Gene3D" id="1.25.40.10">
    <property type="entry name" value="Tetratricopeptide repeat domain"/>
    <property type="match status" value="1"/>
</dbReference>
<dbReference type="SUPFAM" id="SSF48452">
    <property type="entry name" value="TPR-like"/>
    <property type="match status" value="1"/>
</dbReference>
<comment type="caution">
    <text evidence="4">The sequence shown here is derived from an EMBL/GenBank/DDBJ whole genome shotgun (WGS) entry which is preliminary data.</text>
</comment>
<accession>A0A2N3IBA7</accession>
<dbReference type="RefSeq" id="WP_101309204.1">
    <property type="nucleotide sequence ID" value="NZ_MVDE01000008.1"/>
</dbReference>
<evidence type="ECO:0000256" key="3">
    <source>
        <dbReference type="SAM" id="SignalP"/>
    </source>
</evidence>
<dbReference type="Pfam" id="PF00756">
    <property type="entry name" value="Esterase"/>
    <property type="match status" value="1"/>
</dbReference>
<dbReference type="AlphaFoldDB" id="A0A2N3IBA7"/>
<evidence type="ECO:0000256" key="1">
    <source>
        <dbReference type="ARBA" id="ARBA00005622"/>
    </source>
</evidence>
<dbReference type="Gene3D" id="3.40.50.1820">
    <property type="entry name" value="alpha/beta hydrolase"/>
    <property type="match status" value="1"/>
</dbReference>
<comment type="similarity">
    <text evidence="1">Belongs to the esterase D family.</text>
</comment>
<dbReference type="GO" id="GO:0016788">
    <property type="term" value="F:hydrolase activity, acting on ester bonds"/>
    <property type="evidence" value="ECO:0007669"/>
    <property type="project" value="TreeGrafter"/>
</dbReference>
<keyword evidence="5" id="KW-1185">Reference proteome</keyword>
<gene>
    <name evidence="4" type="ORF">BZG01_07495</name>
</gene>
<name>A0A2N3IBA7_9BACT</name>
<keyword evidence="3" id="KW-0732">Signal</keyword>
<dbReference type="EMBL" id="MVDE01000008">
    <property type="protein sequence ID" value="PKQ67570.1"/>
    <property type="molecule type" value="Genomic_DNA"/>
</dbReference>
<dbReference type="InterPro" id="IPR011990">
    <property type="entry name" value="TPR-like_helical_dom_sf"/>
</dbReference>
<evidence type="ECO:0000313" key="4">
    <source>
        <dbReference type="EMBL" id="PKQ67570.1"/>
    </source>
</evidence>
<reference evidence="4 5" key="1">
    <citation type="journal article" date="2017" name="Front. Microbiol.">
        <title>Labilibaculum manganireducens gen. nov., sp. nov. and Labilibaculum filiforme sp. nov., Novel Bacteroidetes Isolated from Subsurface Sediments of the Baltic Sea.</title>
        <authorList>
            <person name="Vandieken V."/>
            <person name="Marshall I.P."/>
            <person name="Niemann H."/>
            <person name="Engelen B."/>
            <person name="Cypionka H."/>
        </authorList>
    </citation>
    <scope>NUCLEOTIDE SEQUENCE [LARGE SCALE GENOMIC DNA]</scope>
    <source>
        <strain evidence="4 5">59.10-2M</strain>
    </source>
</reference>
<dbReference type="PANTHER" id="PTHR40841">
    <property type="entry name" value="SIDEROPHORE TRIACETYLFUSARININE C ESTERASE"/>
    <property type="match status" value="1"/>
</dbReference>
<dbReference type="SUPFAM" id="SSF53474">
    <property type="entry name" value="alpha/beta-Hydrolases"/>
    <property type="match status" value="1"/>
</dbReference>
<dbReference type="InterPro" id="IPR052558">
    <property type="entry name" value="Siderophore_Hydrolase_D"/>
</dbReference>
<feature type="signal peptide" evidence="3">
    <location>
        <begin position="1"/>
        <end position="20"/>
    </location>
</feature>
<dbReference type="InterPro" id="IPR029058">
    <property type="entry name" value="AB_hydrolase_fold"/>
</dbReference>
<feature type="chain" id="PRO_5014788051" evidence="3">
    <location>
        <begin position="21"/>
        <end position="394"/>
    </location>
</feature>
<organism evidence="4 5">
    <name type="scientific">Labilibaculum manganireducens</name>
    <dbReference type="NCBI Taxonomy" id="1940525"/>
    <lineage>
        <taxon>Bacteria</taxon>
        <taxon>Pseudomonadati</taxon>
        <taxon>Bacteroidota</taxon>
        <taxon>Bacteroidia</taxon>
        <taxon>Marinilabiliales</taxon>
        <taxon>Marinifilaceae</taxon>
        <taxon>Labilibaculum</taxon>
    </lineage>
</organism>
<keyword evidence="2" id="KW-0378">Hydrolase</keyword>
<evidence type="ECO:0000313" key="5">
    <source>
        <dbReference type="Proteomes" id="UP000233618"/>
    </source>
</evidence>
<protein>
    <submittedName>
        <fullName evidence="4">Uncharacterized protein</fullName>
    </submittedName>
</protein>
<proteinExistence type="inferred from homology"/>
<evidence type="ECO:0000256" key="2">
    <source>
        <dbReference type="ARBA" id="ARBA00022801"/>
    </source>
</evidence>
<dbReference type="InterPro" id="IPR000801">
    <property type="entry name" value="Esterase-like"/>
</dbReference>
<sequence>MMRILFSTLFALLICSNTSAEVNLKNLHSSRVYSKVLKEYRDVKVLLPNEYNDTYYKYPTIYLLDAETNFDMGIEVLSFLMDNHFIPPHIVVGLPNTDRFRDMTPVDSVMNKNIFRTRGGADNFIKTLELDVFPFIADNFRASTQRLVMGHSYSGLFVVYAFSKRPDLFDKYLAFSPILWWNNKAIVNDIDQFLSNNSSIRKQLFVSFAEEAAEMLKSCKSLILSLETKAPSDLKWNYAWMPDESHYTLYRKSLMQGMETIFAEYKYPDVQVLVEKGVEVAETYQRKVLLSYGRNEKLPYSLLENVCIQLKDAERYNDAMAFLKYSISNYPERAESFYYVGEIYEKVNQPKEAVKFYEIAHNKDKGRWDYENKFIAMQKLLVELENKTQNNIDL</sequence>
<dbReference type="PANTHER" id="PTHR40841:SF2">
    <property type="entry name" value="SIDEROPHORE-DEGRADING ESTERASE (EUROFUNG)"/>
    <property type="match status" value="1"/>
</dbReference>